<feature type="compositionally biased region" description="Polar residues" evidence="7">
    <location>
        <begin position="24"/>
        <end position="34"/>
    </location>
</feature>
<keyword evidence="2" id="KW-0396">Initiation factor</keyword>
<feature type="compositionally biased region" description="Low complexity" evidence="7">
    <location>
        <begin position="1491"/>
        <end position="1501"/>
    </location>
</feature>
<feature type="compositionally biased region" description="Polar residues" evidence="7">
    <location>
        <begin position="45"/>
        <end position="55"/>
    </location>
</feature>
<feature type="compositionally biased region" description="Polar residues" evidence="7">
    <location>
        <begin position="231"/>
        <end position="247"/>
    </location>
</feature>
<reference evidence="9 10" key="1">
    <citation type="journal article" date="2023" name="Hortic Res">
        <title>Pangenome of water caltrop reveals structural variations and asymmetric subgenome divergence after allopolyploidization.</title>
        <authorList>
            <person name="Zhang X."/>
            <person name="Chen Y."/>
            <person name="Wang L."/>
            <person name="Yuan Y."/>
            <person name="Fang M."/>
            <person name="Shi L."/>
            <person name="Lu R."/>
            <person name="Comes H.P."/>
            <person name="Ma Y."/>
            <person name="Chen Y."/>
            <person name="Huang G."/>
            <person name="Zhou Y."/>
            <person name="Zheng Z."/>
            <person name="Qiu Y."/>
        </authorList>
    </citation>
    <scope>NUCLEOTIDE SEQUENCE [LARGE SCALE GENOMIC DNA]</scope>
    <source>
        <tissue evidence="9">Roots</tissue>
    </source>
</reference>
<dbReference type="Pfam" id="PF02854">
    <property type="entry name" value="MIF4G"/>
    <property type="match status" value="1"/>
</dbReference>
<feature type="compositionally biased region" description="Polar residues" evidence="7">
    <location>
        <begin position="1548"/>
        <end position="1557"/>
    </location>
</feature>
<feature type="region of interest" description="Disordered" evidence="7">
    <location>
        <begin position="1394"/>
        <end position="1445"/>
    </location>
</feature>
<feature type="compositionally biased region" description="Polar residues" evidence="7">
    <location>
        <begin position="832"/>
        <end position="847"/>
    </location>
</feature>
<dbReference type="InterPro" id="IPR003890">
    <property type="entry name" value="MIF4G-like_typ-3"/>
</dbReference>
<comment type="similarity">
    <text evidence="1">Belongs to the eukaryotic initiation factor 4G family.</text>
</comment>
<feature type="region of interest" description="Disordered" evidence="7">
    <location>
        <begin position="1"/>
        <end position="150"/>
    </location>
</feature>
<feature type="region of interest" description="Disordered" evidence="7">
    <location>
        <begin position="998"/>
        <end position="1036"/>
    </location>
</feature>
<dbReference type="PROSITE" id="PS51366">
    <property type="entry name" value="MI"/>
    <property type="match status" value="1"/>
</dbReference>
<name>A0AAN7JIW0_9MYRT</name>
<protein>
    <recommendedName>
        <fullName evidence="5">Eukaryotic translation initiation factor 4G</fullName>
    </recommendedName>
    <alternativeName>
        <fullName evidence="6">Protein synthesis initiation factor 4G</fullName>
    </alternativeName>
</protein>
<organism evidence="9 10">
    <name type="scientific">Trapa incisa</name>
    <dbReference type="NCBI Taxonomy" id="236973"/>
    <lineage>
        <taxon>Eukaryota</taxon>
        <taxon>Viridiplantae</taxon>
        <taxon>Streptophyta</taxon>
        <taxon>Embryophyta</taxon>
        <taxon>Tracheophyta</taxon>
        <taxon>Spermatophyta</taxon>
        <taxon>Magnoliopsida</taxon>
        <taxon>eudicotyledons</taxon>
        <taxon>Gunneridae</taxon>
        <taxon>Pentapetalae</taxon>
        <taxon>rosids</taxon>
        <taxon>malvids</taxon>
        <taxon>Myrtales</taxon>
        <taxon>Lythraceae</taxon>
        <taxon>Trapa</taxon>
    </lineage>
</organism>
<keyword evidence="10" id="KW-1185">Reference proteome</keyword>
<accession>A0AAN7JIW0</accession>
<dbReference type="Pfam" id="PF02847">
    <property type="entry name" value="MA3"/>
    <property type="match status" value="1"/>
</dbReference>
<feature type="region of interest" description="Disordered" evidence="7">
    <location>
        <begin position="806"/>
        <end position="859"/>
    </location>
</feature>
<feature type="compositionally biased region" description="Basic and acidic residues" evidence="7">
    <location>
        <begin position="1018"/>
        <end position="1032"/>
    </location>
</feature>
<feature type="domain" description="MI" evidence="8">
    <location>
        <begin position="1599"/>
        <end position="1723"/>
    </location>
</feature>
<feature type="region of interest" description="Disordered" evidence="7">
    <location>
        <begin position="1241"/>
        <end position="1268"/>
    </location>
</feature>
<evidence type="ECO:0000256" key="1">
    <source>
        <dbReference type="ARBA" id="ARBA00005775"/>
    </source>
</evidence>
<dbReference type="GO" id="GO:0003743">
    <property type="term" value="F:translation initiation factor activity"/>
    <property type="evidence" value="ECO:0007669"/>
    <property type="project" value="UniProtKB-KW"/>
</dbReference>
<comment type="caution">
    <text evidence="9">The sequence shown here is derived from an EMBL/GenBank/DDBJ whole genome shotgun (WGS) entry which is preliminary data.</text>
</comment>
<gene>
    <name evidence="9" type="ORF">SAY87_011147</name>
</gene>
<evidence type="ECO:0000313" key="9">
    <source>
        <dbReference type="EMBL" id="KAK4744835.1"/>
    </source>
</evidence>
<evidence type="ECO:0000259" key="8">
    <source>
        <dbReference type="PROSITE" id="PS51366"/>
    </source>
</evidence>
<feature type="compositionally biased region" description="Polar residues" evidence="7">
    <location>
        <begin position="661"/>
        <end position="670"/>
    </location>
</feature>
<dbReference type="FunFam" id="1.25.40.180:FF:000024">
    <property type="entry name" value="Eukaryotic translation initiation factor 4G"/>
    <property type="match status" value="1"/>
</dbReference>
<feature type="compositionally biased region" description="Basic and acidic residues" evidence="7">
    <location>
        <begin position="1241"/>
        <end position="1251"/>
    </location>
</feature>
<feature type="region of interest" description="Disordered" evidence="7">
    <location>
        <begin position="558"/>
        <end position="609"/>
    </location>
</feature>
<dbReference type="InterPro" id="IPR003891">
    <property type="entry name" value="Initiation_fac_eIF4g_MI"/>
</dbReference>
<dbReference type="SUPFAM" id="SSF48371">
    <property type="entry name" value="ARM repeat"/>
    <property type="match status" value="2"/>
</dbReference>
<evidence type="ECO:0000256" key="7">
    <source>
        <dbReference type="SAM" id="MobiDB-lite"/>
    </source>
</evidence>
<evidence type="ECO:0000256" key="4">
    <source>
        <dbReference type="ARBA" id="ARBA00022917"/>
    </source>
</evidence>
<feature type="compositionally biased region" description="Polar residues" evidence="7">
    <location>
        <begin position="94"/>
        <end position="147"/>
    </location>
</feature>
<feature type="compositionally biased region" description="Basic residues" evidence="7">
    <location>
        <begin position="849"/>
        <end position="858"/>
    </location>
</feature>
<feature type="compositionally biased region" description="Basic and acidic residues" evidence="7">
    <location>
        <begin position="218"/>
        <end position="229"/>
    </location>
</feature>
<evidence type="ECO:0000256" key="2">
    <source>
        <dbReference type="ARBA" id="ARBA00022540"/>
    </source>
</evidence>
<dbReference type="SMART" id="SM00544">
    <property type="entry name" value="MA3"/>
    <property type="match status" value="1"/>
</dbReference>
<feature type="compositionally biased region" description="Polar residues" evidence="7">
    <location>
        <begin position="558"/>
        <end position="572"/>
    </location>
</feature>
<feature type="compositionally biased region" description="Basic and acidic residues" evidence="7">
    <location>
        <begin position="671"/>
        <end position="694"/>
    </location>
</feature>
<evidence type="ECO:0000256" key="3">
    <source>
        <dbReference type="ARBA" id="ARBA00022845"/>
    </source>
</evidence>
<evidence type="ECO:0000256" key="6">
    <source>
        <dbReference type="ARBA" id="ARBA00075135"/>
    </source>
</evidence>
<dbReference type="EMBL" id="JAXIOK010000022">
    <property type="protein sequence ID" value="KAK4744835.1"/>
    <property type="molecule type" value="Genomic_DNA"/>
</dbReference>
<dbReference type="FunFam" id="1.25.40.180:FF:000034">
    <property type="entry name" value="Eukaryotic translation initiation factor 4G"/>
    <property type="match status" value="1"/>
</dbReference>
<sequence length="1790" mass="193884">MSFSQSRAHKSDSAQYRKSGRSEGFNQPRTSSGTHGEGGALAPSHSLSSSVATNRSFKKPGNAPGGQPGANLSLANHHSNSRTAPSAPPHTVQVDASAQSQTQDALSTNTTVRLAETNPASSPDTKTVSKAPTSQSTSMNSDNNASRTLVKGAGDASNGFSFQFGSISPGFVNGMQIPARTSSAPPNIDEQKREEAHNGPVKAVPPIPIHPSARPHLPRKDLGSADHESANYINSSPKARNDSQGRLVTPPTQAQNIHLHQVPRMSMPMSYHQSPVPVNFMSPNSQIQSQGMPHTPIQLQMQFSIPLQVANAPGQLQQQMFVQGIQPHQLPSQGTLHGQTISFPQPSLQLGNLGMGIGQYSQQQGGQVGASRKVSIKDPHTNQEVRLLETSDAVSSGRPLPNVPSISQPAGSYPHSQQFNYYHNYNQGLHFSGPGSLSVPGSQIAPASLVPRYNYPVKQVPQSTSFSNAQGNNLMTNTRSGISKQGIAEQAYLDLEQNPCDGTSSASSFTQEAVKKVDSSLDENAAAVSSYHIKSADLKIEQHKISCLSGEYCQQESDFGYGSSSTPQTQREPSSDLLSVGSEQKLARILSSPRDDAEPSISSADHSPVAQENYLSTLGTTAGVLEPGCESTAGGDAVSIVHSRSNQKNHNLDQGGDSPSPEISDSATTKRNAEPGSQRDDDLSGETNKGEKDQGCLGCVVGTKDTSCNPEYGSGKLPSRSSGVEGKQESACNLETTLQGTLDRHDEGVGRVGGSISTLSTVDGVTTDHVLHTVMLSSANVSTSYAPESGNGISILKEVIDSTDDSKLEIPEKTTTDGEAKGKSATKADSEQVLSSNDKPISQLNRSKSMTKGKKKKKEFLQKADAAGANLDLYTAYKGPEEKKEITMSSESAGTASLRTSSKMELADTGLKMAVPSIDRDESKAELDDWEEAADISTPKLESMSKVKPVLQEGHSSIANKYSRDFLLKFADQCTYLPDGFEITSDIAEVFTAGIDASRSFGHDPRPSPGRQSMGPGLDRRGSGARDDDRWNKVRGGFSSGQDLHLDIGFGGTSAFRNGHGGNFGVLRNPRAQSPIQHTSGVLPGLMQPPGSQGGLQRTGPNANRWQHASGFQRKGLIPSPQTPLQMMHKAEKKYVVGNITDEEQAKQRQLKAILNKLTPENFERLFKQVKEVGIDNAVTLTGFISQIFDKALMEPTFCEMYANLCSHLSLALPDFTEGDEKINFKRLLVNKCQEEFERGEREELEANKVEEESEVEQSDEQREEKRSNARIRMLGNIRLIGELYKKKMLTEKIMHGCMKKLLGQYQIPDEEHLEALCKLMSTIGEMIDHPKAKVHMDAYFDRMMTLSNNMTLSSRVRFMLKDSIDLRKNKWQHRRKVEGPKKIDEVHRDAVQERHSQAGRVGRSPSINPPGRRGQQMEFATRGNPLSSPNSFRGLPSQARGHGAQDVCFEERQPFEQRTLSIPLSQKSMGDDAITLGPQGGLGRGMSVRGSSSILGSSLSDHTSGAVDSRRNPVGLNGSVSMVRTNSYSSRGNSTMRSAADLHMGPASSNQMNTQGGRDVRSPRYTSDRQASAHLSPRGGGVSISHSTPSKTVFPEERLRDMSNAAIREYYSAKDEKEVALCIKDLNSPSFYPIMVSLWVLDSFERKDMERDLLTDLLISISKPQSGMLSQRQLIQGFESVLTSLEDAVNDAPKAPAFLGRIFGKVVAEDVIPLSEIGRILYEGGEEQGQLLEAGLAADVLGYSLEVILSDKGEASLNEIRKSSNIQLEDFRPPGSMVSRILEKFILSH</sequence>
<feature type="compositionally biased region" description="Polar residues" evidence="7">
    <location>
        <begin position="73"/>
        <end position="84"/>
    </location>
</feature>
<evidence type="ECO:0000256" key="5">
    <source>
        <dbReference type="ARBA" id="ARBA00067320"/>
    </source>
</evidence>
<dbReference type="Proteomes" id="UP001345219">
    <property type="component" value="Chromosome 9"/>
</dbReference>
<dbReference type="PANTHER" id="PTHR23253:SF9">
    <property type="entry name" value="EUKARYOTIC TRANSLATION INITIATION FACTOR 4 GAMMA 2"/>
    <property type="match status" value="1"/>
</dbReference>
<dbReference type="PANTHER" id="PTHR23253">
    <property type="entry name" value="EUKARYOTIC TRANSLATION INITIATION FACTOR 4 GAMMA"/>
    <property type="match status" value="1"/>
</dbReference>
<feature type="region of interest" description="Disordered" evidence="7">
    <location>
        <begin position="178"/>
        <end position="247"/>
    </location>
</feature>
<dbReference type="GO" id="GO:0016281">
    <property type="term" value="C:eukaryotic translation initiation factor 4F complex"/>
    <property type="evidence" value="ECO:0007669"/>
    <property type="project" value="TreeGrafter"/>
</dbReference>
<keyword evidence="4" id="KW-0648">Protein biosynthesis</keyword>
<feature type="compositionally biased region" description="Polar residues" evidence="7">
    <location>
        <begin position="1519"/>
        <end position="1538"/>
    </location>
</feature>
<feature type="compositionally biased region" description="Basic and acidic residues" evidence="7">
    <location>
        <begin position="806"/>
        <end position="830"/>
    </location>
</feature>
<feature type="region of interest" description="Disordered" evidence="7">
    <location>
        <begin position="708"/>
        <end position="729"/>
    </location>
</feature>
<dbReference type="GO" id="GO:0003729">
    <property type="term" value="F:mRNA binding"/>
    <property type="evidence" value="ECO:0007669"/>
    <property type="project" value="TreeGrafter"/>
</dbReference>
<evidence type="ECO:0000313" key="10">
    <source>
        <dbReference type="Proteomes" id="UP001345219"/>
    </source>
</evidence>
<proteinExistence type="inferred from homology"/>
<dbReference type="GO" id="GO:0006417">
    <property type="term" value="P:regulation of translation"/>
    <property type="evidence" value="ECO:0007669"/>
    <property type="project" value="UniProtKB-KW"/>
</dbReference>
<dbReference type="Gene3D" id="1.25.40.180">
    <property type="match status" value="2"/>
</dbReference>
<dbReference type="SMART" id="SM00543">
    <property type="entry name" value="MIF4G"/>
    <property type="match status" value="1"/>
</dbReference>
<feature type="region of interest" description="Disordered" evidence="7">
    <location>
        <begin position="647"/>
        <end position="696"/>
    </location>
</feature>
<feature type="region of interest" description="Disordered" evidence="7">
    <location>
        <begin position="1461"/>
        <end position="1590"/>
    </location>
</feature>
<dbReference type="InterPro" id="IPR016024">
    <property type="entry name" value="ARM-type_fold"/>
</dbReference>
<keyword evidence="3" id="KW-0810">Translation regulation</keyword>